<dbReference type="PANTHER" id="PTHR45625:SF4">
    <property type="entry name" value="PEPTIDYLPROLYL ISOMERASE DOMAIN AND WD REPEAT-CONTAINING PROTEIN 1"/>
    <property type="match status" value="1"/>
</dbReference>
<feature type="domain" description="PPIase cyclophilin-type" evidence="4">
    <location>
        <begin position="22"/>
        <end position="163"/>
    </location>
</feature>
<dbReference type="Pfam" id="PF00160">
    <property type="entry name" value="Pro_isomerase"/>
    <property type="match status" value="1"/>
</dbReference>
<comment type="function">
    <text evidence="3">PPIases accelerate the folding of proteins. It catalyzes the cis-trans isomerization of proline imidic peptide bonds in oligopeptides.</text>
</comment>
<dbReference type="GO" id="GO:0003755">
    <property type="term" value="F:peptidyl-prolyl cis-trans isomerase activity"/>
    <property type="evidence" value="ECO:0007669"/>
    <property type="project" value="UniProtKB-UniRule"/>
</dbReference>
<proteinExistence type="inferred from homology"/>
<comment type="caution">
    <text evidence="5">The sequence shown here is derived from an EMBL/GenBank/DDBJ whole genome shotgun (WGS) entry which is preliminary data.</text>
</comment>
<dbReference type="InterPro" id="IPR044666">
    <property type="entry name" value="Cyclophilin_A-like"/>
</dbReference>
<sequence>MQEQELREWDVIAVIDTALWIMKFKLFPDITSKTFENFTTHSMNWYYNNTVFHRVIANFMVQWWDPTATWMWGKSIFWEEFEDEISPNLRHIKWALSMANAWPNTNGSQFFIVHAPKTPWLDWHHTVFWQIIEGMDILDIIATQRTKRDDRPLFDITINSVEIKSLKSWEFIPYAKS</sequence>
<dbReference type="Gene3D" id="2.40.100.10">
    <property type="entry name" value="Cyclophilin-like"/>
    <property type="match status" value="1"/>
</dbReference>
<name>K2GB35_9BACT</name>
<dbReference type="PROSITE" id="PS50072">
    <property type="entry name" value="CSA_PPIASE_2"/>
    <property type="match status" value="1"/>
</dbReference>
<evidence type="ECO:0000259" key="4">
    <source>
        <dbReference type="PROSITE" id="PS50072"/>
    </source>
</evidence>
<dbReference type="InterPro" id="IPR002130">
    <property type="entry name" value="Cyclophilin-type_PPIase_dom"/>
</dbReference>
<dbReference type="PRINTS" id="PR00153">
    <property type="entry name" value="CSAPPISMRASE"/>
</dbReference>
<dbReference type="EC" id="5.2.1.8" evidence="3"/>
<evidence type="ECO:0000256" key="3">
    <source>
        <dbReference type="RuleBase" id="RU363019"/>
    </source>
</evidence>
<keyword evidence="2 3" id="KW-0413">Isomerase</keyword>
<gene>
    <name evidence="5" type="ORF">ACD_3C00213G0008</name>
</gene>
<dbReference type="EMBL" id="AMFJ01000487">
    <property type="protein sequence ID" value="EKE27399.1"/>
    <property type="molecule type" value="Genomic_DNA"/>
</dbReference>
<organism evidence="5">
    <name type="scientific">uncultured bacterium</name>
    <name type="common">gcode 4</name>
    <dbReference type="NCBI Taxonomy" id="1234023"/>
    <lineage>
        <taxon>Bacteria</taxon>
        <taxon>environmental samples</taxon>
    </lineage>
</organism>
<protein>
    <recommendedName>
        <fullName evidence="3">Peptidyl-prolyl cis-trans isomerase</fullName>
        <shortName evidence="3">PPIase</shortName>
        <ecNumber evidence="3">5.2.1.8</ecNumber>
    </recommendedName>
</protein>
<evidence type="ECO:0000256" key="1">
    <source>
        <dbReference type="ARBA" id="ARBA00023110"/>
    </source>
</evidence>
<comment type="catalytic activity">
    <reaction evidence="3">
        <text>[protein]-peptidylproline (omega=180) = [protein]-peptidylproline (omega=0)</text>
        <dbReference type="Rhea" id="RHEA:16237"/>
        <dbReference type="Rhea" id="RHEA-COMP:10747"/>
        <dbReference type="Rhea" id="RHEA-COMP:10748"/>
        <dbReference type="ChEBI" id="CHEBI:83833"/>
        <dbReference type="ChEBI" id="CHEBI:83834"/>
        <dbReference type="EC" id="5.2.1.8"/>
    </reaction>
</comment>
<dbReference type="PANTHER" id="PTHR45625">
    <property type="entry name" value="PEPTIDYL-PROLYL CIS-TRANS ISOMERASE-RELATED"/>
    <property type="match status" value="1"/>
</dbReference>
<comment type="similarity">
    <text evidence="3">Belongs to the cyclophilin-type PPIase family.</text>
</comment>
<dbReference type="InterPro" id="IPR029000">
    <property type="entry name" value="Cyclophilin-like_dom_sf"/>
</dbReference>
<dbReference type="AlphaFoldDB" id="K2GB35"/>
<dbReference type="SUPFAM" id="SSF50891">
    <property type="entry name" value="Cyclophilin-like"/>
    <property type="match status" value="1"/>
</dbReference>
<accession>K2GB35</accession>
<evidence type="ECO:0000313" key="5">
    <source>
        <dbReference type="EMBL" id="EKE27399.1"/>
    </source>
</evidence>
<evidence type="ECO:0000256" key="2">
    <source>
        <dbReference type="ARBA" id="ARBA00023235"/>
    </source>
</evidence>
<reference evidence="5" key="1">
    <citation type="journal article" date="2012" name="Science">
        <title>Fermentation, hydrogen, and sulfur metabolism in multiple uncultivated bacterial phyla.</title>
        <authorList>
            <person name="Wrighton K.C."/>
            <person name="Thomas B.C."/>
            <person name="Sharon I."/>
            <person name="Miller C.S."/>
            <person name="Castelle C.J."/>
            <person name="VerBerkmoes N.C."/>
            <person name="Wilkins M.J."/>
            <person name="Hettich R.L."/>
            <person name="Lipton M.S."/>
            <person name="Williams K.H."/>
            <person name="Long P.E."/>
            <person name="Banfield J.F."/>
        </authorList>
    </citation>
    <scope>NUCLEOTIDE SEQUENCE [LARGE SCALE GENOMIC DNA]</scope>
</reference>
<keyword evidence="1 3" id="KW-0697">Rotamase</keyword>